<sequence length="52" mass="5656">MLLHLGGAAIHKISMSITEEGPPFTYQMLKRALTAHFEPYATSAVGPTLIKD</sequence>
<comment type="caution">
    <text evidence="1">The sequence shown here is derived from an EMBL/GenBank/DDBJ whole genome shotgun (WGS) entry which is preliminary data.</text>
</comment>
<protein>
    <submittedName>
        <fullName evidence="1">Uncharacterized protein</fullName>
    </submittedName>
</protein>
<organism evidence="1 2">
    <name type="scientific">Pleurodeles waltl</name>
    <name type="common">Iberian ribbed newt</name>
    <dbReference type="NCBI Taxonomy" id="8319"/>
    <lineage>
        <taxon>Eukaryota</taxon>
        <taxon>Metazoa</taxon>
        <taxon>Chordata</taxon>
        <taxon>Craniata</taxon>
        <taxon>Vertebrata</taxon>
        <taxon>Euteleostomi</taxon>
        <taxon>Amphibia</taxon>
        <taxon>Batrachia</taxon>
        <taxon>Caudata</taxon>
        <taxon>Salamandroidea</taxon>
        <taxon>Salamandridae</taxon>
        <taxon>Pleurodelinae</taxon>
        <taxon>Pleurodeles</taxon>
    </lineage>
</organism>
<gene>
    <name evidence="1" type="ORF">NDU88_004880</name>
</gene>
<keyword evidence="2" id="KW-1185">Reference proteome</keyword>
<name>A0AAV7VHH3_PLEWA</name>
<feature type="non-terminal residue" evidence="1">
    <location>
        <position position="52"/>
    </location>
</feature>
<reference evidence="1" key="1">
    <citation type="journal article" date="2022" name="bioRxiv">
        <title>Sequencing and chromosome-scale assembly of the giantPleurodeles waltlgenome.</title>
        <authorList>
            <person name="Brown T."/>
            <person name="Elewa A."/>
            <person name="Iarovenko S."/>
            <person name="Subramanian E."/>
            <person name="Araus A.J."/>
            <person name="Petzold A."/>
            <person name="Susuki M."/>
            <person name="Suzuki K.-i.T."/>
            <person name="Hayashi T."/>
            <person name="Toyoda A."/>
            <person name="Oliveira C."/>
            <person name="Osipova E."/>
            <person name="Leigh N.D."/>
            <person name="Simon A."/>
            <person name="Yun M.H."/>
        </authorList>
    </citation>
    <scope>NUCLEOTIDE SEQUENCE</scope>
    <source>
        <strain evidence="1">20211129_DDA</strain>
        <tissue evidence="1">Liver</tissue>
    </source>
</reference>
<evidence type="ECO:0000313" key="1">
    <source>
        <dbReference type="EMBL" id="KAJ1201064.1"/>
    </source>
</evidence>
<dbReference type="Proteomes" id="UP001066276">
    <property type="component" value="Chromosome 2_1"/>
</dbReference>
<evidence type="ECO:0000313" key="2">
    <source>
        <dbReference type="Proteomes" id="UP001066276"/>
    </source>
</evidence>
<accession>A0AAV7VHH3</accession>
<proteinExistence type="predicted"/>
<dbReference type="EMBL" id="JANPWB010000003">
    <property type="protein sequence ID" value="KAJ1201064.1"/>
    <property type="molecule type" value="Genomic_DNA"/>
</dbReference>
<dbReference type="AlphaFoldDB" id="A0AAV7VHH3"/>